<accession>A0AAJ6DC18</accession>
<dbReference type="PANTHER" id="PTHR30157:SF0">
    <property type="entry name" value="NADPH-DEPENDENT FERRIC-CHELATE REDUCTASE"/>
    <property type="match status" value="1"/>
</dbReference>
<dbReference type="PROSITE" id="PS51384">
    <property type="entry name" value="FAD_FR"/>
    <property type="match status" value="1"/>
</dbReference>
<dbReference type="InterPro" id="IPR039374">
    <property type="entry name" value="SIP_fam"/>
</dbReference>
<feature type="domain" description="FAD-binding FR-type" evidence="1">
    <location>
        <begin position="9"/>
        <end position="155"/>
    </location>
</feature>
<dbReference type="AlphaFoldDB" id="A0AAJ6DC18"/>
<dbReference type="InterPro" id="IPR007037">
    <property type="entry name" value="SIP_rossman_dom"/>
</dbReference>
<proteinExistence type="predicted"/>
<evidence type="ECO:0000313" key="3">
    <source>
        <dbReference type="Proteomes" id="UP001224674"/>
    </source>
</evidence>
<dbReference type="GeneID" id="83696377"/>
<dbReference type="PANTHER" id="PTHR30157">
    <property type="entry name" value="FERRIC REDUCTASE, NADPH-DEPENDENT"/>
    <property type="match status" value="1"/>
</dbReference>
<dbReference type="SUPFAM" id="SSF63380">
    <property type="entry name" value="Riboflavin synthase domain-like"/>
    <property type="match status" value="1"/>
</dbReference>
<dbReference type="RefSeq" id="WP_110101556.1">
    <property type="nucleotide sequence ID" value="NZ_CP122561.1"/>
</dbReference>
<dbReference type="InterPro" id="IPR017927">
    <property type="entry name" value="FAD-bd_FR_type"/>
</dbReference>
<dbReference type="Pfam" id="PF08021">
    <property type="entry name" value="FAD_binding_9"/>
    <property type="match status" value="1"/>
</dbReference>
<dbReference type="InterPro" id="IPR013113">
    <property type="entry name" value="SIP_FAD-bd"/>
</dbReference>
<dbReference type="CDD" id="cd06193">
    <property type="entry name" value="siderophore_interacting"/>
    <property type="match status" value="1"/>
</dbReference>
<gene>
    <name evidence="2" type="ORF">QDX21_08385</name>
</gene>
<name>A0AAJ6DC18_9MICC</name>
<reference evidence="2 3" key="1">
    <citation type="submission" date="2023-03" db="EMBL/GenBank/DDBJ databases">
        <title>Complete genome sequences of several Auritidibacter ignavus strains isolated from ear infections.</title>
        <authorList>
            <person name="Baehr T."/>
            <person name="Baumhoegger A.M."/>
        </authorList>
    </citation>
    <scope>NUCLEOTIDE SEQUENCE [LARGE SCALE GENOMIC DNA]</scope>
    <source>
        <strain evidence="2 3">BABAE-6</strain>
    </source>
</reference>
<dbReference type="InterPro" id="IPR039261">
    <property type="entry name" value="FNR_nucleotide-bd"/>
</dbReference>
<sequence>MTNSPQSVTVFFPVVVSGVARLSPSFVRVSFSADTDPRALAGGYRLAEYGDPGFDQRIKIFFPQEGVADPRESLATIPTGEGWFAAWRHLDPDHRPTMRTYTTRAVHRDATTGEVVVDVDMVYHDPLGPAARWVRDVAVGDPVVLLGPNTDHPGPLTGMDFVPPAQTDRYLIAGDETAVPAIARILEDLPSYARGTVVVQVPHPEDAGCVTCHPGFQVHLVTVAEEQPAGSSLSDKTVAVARELVEQIGDRTAVELTTSDLVDDADELTGDEPVVWVVPRTARGGAALKYTPLYVWLAGEAGTITTIRRQLVTELGIDRRSVAFMGYWRRGRAES</sequence>
<organism evidence="2 3">
    <name type="scientific">Auritidibacter ignavus</name>
    <dbReference type="NCBI Taxonomy" id="678932"/>
    <lineage>
        <taxon>Bacteria</taxon>
        <taxon>Bacillati</taxon>
        <taxon>Actinomycetota</taxon>
        <taxon>Actinomycetes</taxon>
        <taxon>Micrococcales</taxon>
        <taxon>Micrococcaceae</taxon>
        <taxon>Auritidibacter</taxon>
    </lineage>
</organism>
<dbReference type="EMBL" id="CP122566">
    <property type="protein sequence ID" value="WGH92337.1"/>
    <property type="molecule type" value="Genomic_DNA"/>
</dbReference>
<dbReference type="Pfam" id="PF04954">
    <property type="entry name" value="SIP"/>
    <property type="match status" value="1"/>
</dbReference>
<dbReference type="Gene3D" id="2.40.30.10">
    <property type="entry name" value="Translation factors"/>
    <property type="match status" value="1"/>
</dbReference>
<dbReference type="InterPro" id="IPR017938">
    <property type="entry name" value="Riboflavin_synthase-like_b-brl"/>
</dbReference>
<keyword evidence="3" id="KW-1185">Reference proteome</keyword>
<dbReference type="Proteomes" id="UP001224674">
    <property type="component" value="Chromosome"/>
</dbReference>
<evidence type="ECO:0000259" key="1">
    <source>
        <dbReference type="PROSITE" id="PS51384"/>
    </source>
</evidence>
<dbReference type="GO" id="GO:0016491">
    <property type="term" value="F:oxidoreductase activity"/>
    <property type="evidence" value="ECO:0007669"/>
    <property type="project" value="InterPro"/>
</dbReference>
<protein>
    <submittedName>
        <fullName evidence="2">Siderophore-interacting protein</fullName>
    </submittedName>
</protein>
<evidence type="ECO:0000313" key="2">
    <source>
        <dbReference type="EMBL" id="WGH92337.1"/>
    </source>
</evidence>
<dbReference type="Gene3D" id="3.40.50.80">
    <property type="entry name" value="Nucleotide-binding domain of ferredoxin-NADP reductase (FNR) module"/>
    <property type="match status" value="1"/>
</dbReference>